<gene>
    <name evidence="1" type="ORF">GW579_17740</name>
</gene>
<evidence type="ECO:0000313" key="1">
    <source>
        <dbReference type="EMBL" id="NGX88924.1"/>
    </source>
</evidence>
<reference evidence="1 2" key="2">
    <citation type="submission" date="2020-03" db="EMBL/GenBank/DDBJ databases">
        <title>Rahnella aceri sp. nov., isoated from traditional Jeju Makgeolli.</title>
        <authorList>
            <person name="Kim I.S."/>
            <person name="Jeon D."/>
        </authorList>
    </citation>
    <scope>NUCLEOTIDE SEQUENCE [LARGE SCALE GENOMIC DNA]</scope>
    <source>
        <strain evidence="1 2">Lac-M11</strain>
    </source>
</reference>
<dbReference type="AlphaFoldDB" id="A0A6M2B8Y6"/>
<dbReference type="Proteomes" id="UP000476696">
    <property type="component" value="Unassembled WGS sequence"/>
</dbReference>
<reference evidence="1 2" key="1">
    <citation type="submission" date="2020-01" db="EMBL/GenBank/DDBJ databases">
        <authorList>
            <person name="Lee S.D."/>
        </authorList>
    </citation>
    <scope>NUCLEOTIDE SEQUENCE [LARGE SCALE GENOMIC DNA]</scope>
    <source>
        <strain evidence="1 2">Lac-M11</strain>
    </source>
</reference>
<proteinExistence type="predicted"/>
<name>A0A6M2B8Y6_9GAMM</name>
<protein>
    <submittedName>
        <fullName evidence="1">Uncharacterized protein</fullName>
    </submittedName>
</protein>
<dbReference type="RefSeq" id="WP_165060732.1">
    <property type="nucleotide sequence ID" value="NZ_JAADJS010000004.1"/>
</dbReference>
<comment type="caution">
    <text evidence="1">The sequence shown here is derived from an EMBL/GenBank/DDBJ whole genome shotgun (WGS) entry which is preliminary data.</text>
</comment>
<accession>A0A6M2B8Y6</accession>
<organism evidence="1 2">
    <name type="scientific">Rahnella contaminans</name>
    <dbReference type="NCBI Taxonomy" id="2703882"/>
    <lineage>
        <taxon>Bacteria</taxon>
        <taxon>Pseudomonadati</taxon>
        <taxon>Pseudomonadota</taxon>
        <taxon>Gammaproteobacteria</taxon>
        <taxon>Enterobacterales</taxon>
        <taxon>Yersiniaceae</taxon>
        <taxon>Rahnella</taxon>
    </lineage>
</organism>
<dbReference type="EMBL" id="JAADJS010000004">
    <property type="protein sequence ID" value="NGX88924.1"/>
    <property type="molecule type" value="Genomic_DNA"/>
</dbReference>
<evidence type="ECO:0000313" key="2">
    <source>
        <dbReference type="Proteomes" id="UP000476696"/>
    </source>
</evidence>
<keyword evidence="2" id="KW-1185">Reference proteome</keyword>
<sequence length="180" mass="21488">MTFWLPFEINGEIYTLEHLRASTITAVRPASHDFPVRQLQIFIVYTDHCFTAHQAESELWVYPHSPGKHRRYFCRERYSYSCRLPDLVNKLINENAILARTPHQHQDTFYYLEEHYMGVDYCMFFEITKNTHPASDIRLKVMTGYPREKWAGQVGVNGRFSFWYIFDARMKGIKLPAKRR</sequence>